<proteinExistence type="inferred from homology"/>
<dbReference type="GeneID" id="94427376"/>
<comment type="similarity">
    <text evidence="1">Belongs to the phosphoglycerate mutase family. BPG-dependent PGAM subfamily.</text>
</comment>
<feature type="binding site" evidence="5">
    <location>
        <position position="140"/>
    </location>
    <ligand>
        <name>substrate</name>
    </ligand>
</feature>
<evidence type="ECO:0000313" key="7">
    <source>
        <dbReference type="EMBL" id="PHJ22179.1"/>
    </source>
</evidence>
<dbReference type="SMART" id="SM00855">
    <property type="entry name" value="PGAM"/>
    <property type="match status" value="1"/>
</dbReference>
<feature type="compositionally biased region" description="Basic residues" evidence="6">
    <location>
        <begin position="419"/>
        <end position="433"/>
    </location>
</feature>
<feature type="region of interest" description="Disordered" evidence="6">
    <location>
        <begin position="247"/>
        <end position="292"/>
    </location>
</feature>
<accession>A0A2C6L0E8</accession>
<evidence type="ECO:0000256" key="1">
    <source>
        <dbReference type="ARBA" id="ARBA00006717"/>
    </source>
</evidence>
<feature type="non-terminal residue" evidence="7">
    <location>
        <position position="852"/>
    </location>
</feature>
<dbReference type="PANTHER" id="PTHR11931">
    <property type="entry name" value="PHOSPHOGLYCERATE MUTASE"/>
    <property type="match status" value="1"/>
</dbReference>
<evidence type="ECO:0000256" key="2">
    <source>
        <dbReference type="ARBA" id="ARBA00012028"/>
    </source>
</evidence>
<protein>
    <recommendedName>
        <fullName evidence="2">phosphoglycerate mutase (2,3-diphosphoglycerate-dependent)</fullName>
        <ecNumber evidence="2">5.4.2.11</ecNumber>
    </recommendedName>
</protein>
<dbReference type="OrthoDB" id="331729at2759"/>
<dbReference type="InterPro" id="IPR005952">
    <property type="entry name" value="Phosphogly_mut1"/>
</dbReference>
<dbReference type="Pfam" id="PF00300">
    <property type="entry name" value="His_Phos_1"/>
    <property type="match status" value="1"/>
</dbReference>
<evidence type="ECO:0000313" key="8">
    <source>
        <dbReference type="Proteomes" id="UP000221165"/>
    </source>
</evidence>
<dbReference type="CDD" id="cd07067">
    <property type="entry name" value="HP_PGM_like"/>
    <property type="match status" value="1"/>
</dbReference>
<feature type="compositionally biased region" description="Low complexity" evidence="6">
    <location>
        <begin position="23"/>
        <end position="43"/>
    </location>
</feature>
<dbReference type="InterPro" id="IPR013078">
    <property type="entry name" value="His_Pase_superF_clade-1"/>
</dbReference>
<feature type="compositionally biased region" description="Low complexity" evidence="6">
    <location>
        <begin position="261"/>
        <end position="271"/>
    </location>
</feature>
<dbReference type="PROSITE" id="PS00175">
    <property type="entry name" value="PG_MUTASE"/>
    <property type="match status" value="1"/>
</dbReference>
<dbReference type="Gene3D" id="3.40.50.1240">
    <property type="entry name" value="Phosphoglycerate mutase-like"/>
    <property type="match status" value="1"/>
</dbReference>
<dbReference type="VEuPathDB" id="ToxoDB:CSUI_003970"/>
<dbReference type="RefSeq" id="XP_067923856.1">
    <property type="nucleotide sequence ID" value="XM_068064165.1"/>
</dbReference>
<keyword evidence="3" id="KW-0324">Glycolysis</keyword>
<feature type="region of interest" description="Disordered" evidence="6">
    <location>
        <begin position="419"/>
        <end position="441"/>
    </location>
</feature>
<dbReference type="InterPro" id="IPR029033">
    <property type="entry name" value="His_PPase_superfam"/>
</dbReference>
<comment type="caution">
    <text evidence="7">The sequence shown here is derived from an EMBL/GenBank/DDBJ whole genome shotgun (WGS) entry which is preliminary data.</text>
</comment>
<organism evidence="7 8">
    <name type="scientific">Cystoisospora suis</name>
    <dbReference type="NCBI Taxonomy" id="483139"/>
    <lineage>
        <taxon>Eukaryota</taxon>
        <taxon>Sar</taxon>
        <taxon>Alveolata</taxon>
        <taxon>Apicomplexa</taxon>
        <taxon>Conoidasida</taxon>
        <taxon>Coccidia</taxon>
        <taxon>Eucoccidiorida</taxon>
        <taxon>Eimeriorina</taxon>
        <taxon>Sarcocystidae</taxon>
        <taxon>Cystoisospora</taxon>
    </lineage>
</organism>
<dbReference type="EC" id="5.4.2.11" evidence="2"/>
<dbReference type="InterPro" id="IPR001345">
    <property type="entry name" value="PG/BPGM_mutase_AS"/>
</dbReference>
<dbReference type="GO" id="GO:0006096">
    <property type="term" value="P:glycolytic process"/>
    <property type="evidence" value="ECO:0007669"/>
    <property type="project" value="UniProtKB-KW"/>
</dbReference>
<feature type="region of interest" description="Disordered" evidence="6">
    <location>
        <begin position="21"/>
        <end position="92"/>
    </location>
</feature>
<keyword evidence="4" id="KW-0413">Isomerase</keyword>
<feature type="region of interest" description="Disordered" evidence="6">
    <location>
        <begin position="670"/>
        <end position="726"/>
    </location>
</feature>
<reference evidence="7 8" key="1">
    <citation type="journal article" date="2017" name="Int. J. Parasitol.">
        <title>The genome of the protozoan parasite Cystoisospora suis and a reverse vaccinology approach to identify vaccine candidates.</title>
        <authorList>
            <person name="Palmieri N."/>
            <person name="Shrestha A."/>
            <person name="Ruttkowski B."/>
            <person name="Beck T."/>
            <person name="Vogl C."/>
            <person name="Tomley F."/>
            <person name="Blake D.P."/>
            <person name="Joachim A."/>
        </authorList>
    </citation>
    <scope>NUCLEOTIDE SEQUENCE [LARGE SCALE GENOMIC DNA]</scope>
    <source>
        <strain evidence="7 8">Wien I</strain>
    </source>
</reference>
<dbReference type="GO" id="GO:0004619">
    <property type="term" value="F:phosphoglycerate mutase activity"/>
    <property type="evidence" value="ECO:0007669"/>
    <property type="project" value="UniProtKB-EC"/>
</dbReference>
<gene>
    <name evidence="7" type="ORF">CSUI_003970</name>
</gene>
<name>A0A2C6L0E8_9APIC</name>
<keyword evidence="8" id="KW-1185">Reference proteome</keyword>
<evidence type="ECO:0000256" key="6">
    <source>
        <dbReference type="SAM" id="MobiDB-lite"/>
    </source>
</evidence>
<feature type="compositionally biased region" description="Polar residues" evidence="6">
    <location>
        <begin position="250"/>
        <end position="260"/>
    </location>
</feature>
<sequence>MYRNMPVDLVLVRHGQSEGNLAQRLCRQQQQQQRSENSSSSSSLDRGKNGGVSSSSASSTLTNTSSTTLGRDGLITSSSSSEQSSRVEASGVWSKEFRERHNSLYRLTDKGRMQAAVAGRWIRSNVATLFDKYFTSEYVRAMETAAMLALPSARWATEMYLRERDRGVLANKPHHERQEQHPEEMRRKERDAFYWQPSGGESIANLCLRVDRVMENLCESCSGLRVIIVCHGGVIKSFRALIERVRPTESRGSATAPHQTSSSSSSSSSSSAVGGGEASCAQASPQGGGGRGQLEKIHNCQIVWYSRRDPRTGYISSKYNWVKSVCPWNMNLSSNQWREIRRHVYSNEELLRSVRQVPQLVNRSLEELDGAAALPLPGFLVLPDVSPSFSLDLGRASKQGVDKKSSFCANRSFHRRLFLSRQPTRPRGRRRRGRLDSTYGSLPLQHRRVSPSLSSLFLSQPHHPSNFKSSSSSLLYLSLSSFSQQVTFSGDAFLHSSQSPTSVLRERRRKWMEKNEQLSRLFMSPSPFSLTDFAQDSSSSPLGHHETPYDGDEDEDSSSSSPSFSGRMKGRGREEDPLGLSSSSSSSAGKRQGGEPFEGVLSNEELYQMYRQGYIYSEIEEEEESSLLPVKEAPFLIEGFAFNGTSPFASPPYGPMKRMVPYPRDLSFLPNLQHVDAPSPSQVKKKKEEEEERRRKDTDVEEDISHLPPSSTRDAPTPSLSSSLSSSREEVDTFLSVLSNRTKNWDFYGVPGSRYEIGNEGLLVTPPIFPNRVYYFTREEIQNDAYEDPYTDGSFVRHAEPSYLNPTSPALRTGRKRYLHRLSDTGKKQKKRWAMEEIPNDIPRGNWTTTND</sequence>
<evidence type="ECO:0000256" key="3">
    <source>
        <dbReference type="ARBA" id="ARBA00023152"/>
    </source>
</evidence>
<evidence type="ECO:0000256" key="4">
    <source>
        <dbReference type="ARBA" id="ARBA00023235"/>
    </source>
</evidence>
<feature type="compositionally biased region" description="Basic and acidic residues" evidence="6">
    <location>
        <begin position="686"/>
        <end position="698"/>
    </location>
</feature>
<feature type="compositionally biased region" description="Low complexity" evidence="6">
    <location>
        <begin position="53"/>
        <end position="68"/>
    </location>
</feature>
<dbReference type="EMBL" id="MIGC01001790">
    <property type="protein sequence ID" value="PHJ22179.1"/>
    <property type="molecule type" value="Genomic_DNA"/>
</dbReference>
<dbReference type="Proteomes" id="UP000221165">
    <property type="component" value="Unassembled WGS sequence"/>
</dbReference>
<feature type="region of interest" description="Disordered" evidence="6">
    <location>
        <begin position="533"/>
        <end position="600"/>
    </location>
</feature>
<dbReference type="SUPFAM" id="SSF53254">
    <property type="entry name" value="Phosphoglycerate mutase-like"/>
    <property type="match status" value="1"/>
</dbReference>
<evidence type="ECO:0000256" key="5">
    <source>
        <dbReference type="PIRSR" id="PIRSR613078-2"/>
    </source>
</evidence>
<dbReference type="AlphaFoldDB" id="A0A2C6L0E8"/>